<dbReference type="InterPro" id="IPR001228">
    <property type="entry name" value="IspD"/>
</dbReference>
<evidence type="ECO:0000313" key="4">
    <source>
        <dbReference type="EMBL" id="SDB05851.1"/>
    </source>
</evidence>
<keyword evidence="2 3" id="KW-0548">Nucleotidyltransferase</keyword>
<dbReference type="Proteomes" id="UP000199626">
    <property type="component" value="Unassembled WGS sequence"/>
</dbReference>
<dbReference type="NCBIfam" id="TIGR00453">
    <property type="entry name" value="ispD"/>
    <property type="match status" value="1"/>
</dbReference>
<comment type="catalytic activity">
    <reaction evidence="3">
        <text>2-C-methyl-D-erythritol 4-phosphate + CTP + H(+) = 4-CDP-2-C-methyl-D-erythritol + diphosphate</text>
        <dbReference type="Rhea" id="RHEA:13429"/>
        <dbReference type="ChEBI" id="CHEBI:15378"/>
        <dbReference type="ChEBI" id="CHEBI:33019"/>
        <dbReference type="ChEBI" id="CHEBI:37563"/>
        <dbReference type="ChEBI" id="CHEBI:57823"/>
        <dbReference type="ChEBI" id="CHEBI:58262"/>
        <dbReference type="EC" id="2.7.7.60"/>
    </reaction>
</comment>
<sequence length="216" mass="23746">MKLTQPKQYLRIGQQTLLEHSVAAMRQDPRVEAIFIATAPNDPWLQQLNFAHSENLYFVDGGATRAASVYAGVHAAHAAGYQWVAVHDAARPCLQRDELTRVLDAGIRHADGALLAMPIADTIKRAAPDAPELSHESVPRDHLWRALTPQVFRTEQLLHAFEQVGLFHPQLTDEASAIECLGGRPKLVQGSATNIKVTHPGDETLAALFLTLKTKE</sequence>
<feature type="site" description="Positions MEP for the nucleophilic attack" evidence="3">
    <location>
        <position position="140"/>
    </location>
</feature>
<dbReference type="UniPathway" id="UPA00056">
    <property type="reaction ID" value="UER00093"/>
</dbReference>
<dbReference type="SUPFAM" id="SSF53448">
    <property type="entry name" value="Nucleotide-diphospho-sugar transferases"/>
    <property type="match status" value="1"/>
</dbReference>
<evidence type="ECO:0000256" key="2">
    <source>
        <dbReference type="ARBA" id="ARBA00022695"/>
    </source>
</evidence>
<dbReference type="GO" id="GO:0050518">
    <property type="term" value="F:2-C-methyl-D-erythritol 4-phosphate cytidylyltransferase activity"/>
    <property type="evidence" value="ECO:0007669"/>
    <property type="project" value="UniProtKB-UniRule"/>
</dbReference>
<dbReference type="GO" id="GO:0019288">
    <property type="term" value="P:isopentenyl diphosphate biosynthetic process, methylerythritol 4-phosphate pathway"/>
    <property type="evidence" value="ECO:0007669"/>
    <property type="project" value="UniProtKB-UniRule"/>
</dbReference>
<comment type="function">
    <text evidence="3">Catalyzes the formation of 4-diphosphocytidyl-2-C-methyl-D-erythritol from CTP and 2-C-methyl-D-erythritol 4-phosphate (MEP).</text>
</comment>
<dbReference type="InterPro" id="IPR029044">
    <property type="entry name" value="Nucleotide-diphossugar_trans"/>
</dbReference>
<dbReference type="EC" id="2.7.7.60" evidence="3"/>
<dbReference type="CDD" id="cd02516">
    <property type="entry name" value="CDP-ME_synthetase"/>
    <property type="match status" value="1"/>
</dbReference>
<dbReference type="Pfam" id="PF01128">
    <property type="entry name" value="IspD"/>
    <property type="match status" value="1"/>
</dbReference>
<dbReference type="HAMAP" id="MF_00108">
    <property type="entry name" value="IspD"/>
    <property type="match status" value="1"/>
</dbReference>
<comment type="pathway">
    <text evidence="3">Isoprenoid biosynthesis; isopentenyl diphosphate biosynthesis via DXP pathway; isopentenyl diphosphate from 1-deoxy-D-xylulose 5-phosphate: step 2/6.</text>
</comment>
<feature type="site" description="Transition state stabilizer" evidence="3">
    <location>
        <position position="7"/>
    </location>
</feature>
<comment type="caution">
    <text evidence="3">Lacks conserved residue(s) required for the propagation of feature annotation.</text>
</comment>
<keyword evidence="3" id="KW-0414">Isoprene biosynthesis</keyword>
<proteinExistence type="inferred from homology"/>
<feature type="site" description="Positions MEP for the nucleophilic attack" evidence="3">
    <location>
        <position position="196"/>
    </location>
</feature>
<keyword evidence="5" id="KW-1185">Reference proteome</keyword>
<protein>
    <recommendedName>
        <fullName evidence="3">2-C-methyl-D-erythritol 4-phosphate cytidylyltransferase</fullName>
        <ecNumber evidence="3">2.7.7.60</ecNumber>
    </recommendedName>
    <alternativeName>
        <fullName evidence="3">4-diphosphocytidyl-2C-methyl-D-erythritol synthase</fullName>
    </alternativeName>
    <alternativeName>
        <fullName evidence="3">MEP cytidylyltransferase</fullName>
        <shortName evidence="3">MCT</shortName>
    </alternativeName>
</protein>
<keyword evidence="1 3" id="KW-0808">Transferase</keyword>
<evidence type="ECO:0000313" key="5">
    <source>
        <dbReference type="Proteomes" id="UP000199626"/>
    </source>
</evidence>
<evidence type="ECO:0000256" key="1">
    <source>
        <dbReference type="ARBA" id="ARBA00022679"/>
    </source>
</evidence>
<dbReference type="STRING" id="1159017.SAMN02927930_00262"/>
<dbReference type="Gene3D" id="3.90.550.10">
    <property type="entry name" value="Spore Coat Polysaccharide Biosynthesis Protein SpsA, Chain A"/>
    <property type="match status" value="1"/>
</dbReference>
<dbReference type="PANTHER" id="PTHR32125:SF4">
    <property type="entry name" value="2-C-METHYL-D-ERYTHRITOL 4-PHOSPHATE CYTIDYLYLTRANSFERASE, CHLOROPLASTIC"/>
    <property type="match status" value="1"/>
</dbReference>
<evidence type="ECO:0000256" key="3">
    <source>
        <dbReference type="HAMAP-Rule" id="MF_00108"/>
    </source>
</evidence>
<comment type="similarity">
    <text evidence="3">Belongs to the IspD/TarI cytidylyltransferase family. IspD subfamily.</text>
</comment>
<dbReference type="InterPro" id="IPR034683">
    <property type="entry name" value="IspD/TarI"/>
</dbReference>
<dbReference type="PANTHER" id="PTHR32125">
    <property type="entry name" value="2-C-METHYL-D-ERYTHRITOL 4-PHOSPHATE CYTIDYLYLTRANSFERASE, CHLOROPLASTIC"/>
    <property type="match status" value="1"/>
</dbReference>
<accession>A0A1G6ABS5</accession>
<dbReference type="EMBL" id="FMXN01000001">
    <property type="protein sequence ID" value="SDB05851.1"/>
    <property type="molecule type" value="Genomic_DNA"/>
</dbReference>
<gene>
    <name evidence="3" type="primary">ispD</name>
    <name evidence="4" type="ORF">SAMN02927930_00262</name>
</gene>
<name>A0A1G6ABS5_9GAMM</name>
<reference evidence="5" key="1">
    <citation type="submission" date="2016-10" db="EMBL/GenBank/DDBJ databases">
        <authorList>
            <person name="Varghese N."/>
            <person name="Submissions S."/>
        </authorList>
    </citation>
    <scope>NUCLEOTIDE SEQUENCE [LARGE SCALE GENOMIC DNA]</scope>
    <source>
        <strain evidence="5">CGMCC 1.10824</strain>
    </source>
</reference>
<dbReference type="FunFam" id="3.90.550.10:FF:000003">
    <property type="entry name" value="2-C-methyl-D-erythritol 4-phosphate cytidylyltransferase"/>
    <property type="match status" value="1"/>
</dbReference>
<organism evidence="4 5">
    <name type="scientific">Pseudidiomarina indica</name>
    <dbReference type="NCBI Taxonomy" id="1159017"/>
    <lineage>
        <taxon>Bacteria</taxon>
        <taxon>Pseudomonadati</taxon>
        <taxon>Pseudomonadota</taxon>
        <taxon>Gammaproteobacteria</taxon>
        <taxon>Alteromonadales</taxon>
        <taxon>Idiomarinaceae</taxon>
        <taxon>Pseudidiomarina</taxon>
    </lineage>
</organism>
<dbReference type="InterPro" id="IPR050088">
    <property type="entry name" value="IspD/TarI_cytidylyltransf_bact"/>
</dbReference>
<dbReference type="AlphaFoldDB" id="A0A1G6ABS5"/>